<organism evidence="2 3">
    <name type="scientific">Pseudomonas mandelii</name>
    <dbReference type="NCBI Taxonomy" id="75612"/>
    <lineage>
        <taxon>Bacteria</taxon>
        <taxon>Pseudomonadati</taxon>
        <taxon>Pseudomonadota</taxon>
        <taxon>Gammaproteobacteria</taxon>
        <taxon>Pseudomonadales</taxon>
        <taxon>Pseudomonadaceae</taxon>
        <taxon>Pseudomonas</taxon>
    </lineage>
</organism>
<dbReference type="EMBL" id="RCZA01000029">
    <property type="protein sequence ID" value="TPG73755.1"/>
    <property type="molecule type" value="Genomic_DNA"/>
</dbReference>
<dbReference type="InterPro" id="IPR001314">
    <property type="entry name" value="Peptidase_S1A"/>
</dbReference>
<reference evidence="2 3" key="1">
    <citation type="journal article" date="2019" name="Environ. Microbiol.">
        <title>Species interactions and distinct microbial communities in high Arctic permafrost affected cryosols are associated with the CH4 and CO2 gas fluxes.</title>
        <authorList>
            <person name="Altshuler I."/>
            <person name="Hamel J."/>
            <person name="Turney S."/>
            <person name="Magnuson E."/>
            <person name="Levesque R."/>
            <person name="Greer C."/>
            <person name="Whyte L.G."/>
        </authorList>
    </citation>
    <scope>NUCLEOTIDE SEQUENCE [LARGE SCALE GENOMIC DNA]</scope>
    <source>
        <strain evidence="2 3">OWC5</strain>
    </source>
</reference>
<protein>
    <recommendedName>
        <fullName evidence="1">Peptidase S1 domain-containing protein</fullName>
    </recommendedName>
</protein>
<dbReference type="SMART" id="SM00020">
    <property type="entry name" value="Tryp_SPc"/>
    <property type="match status" value="1"/>
</dbReference>
<dbReference type="Gene3D" id="2.40.10.10">
    <property type="entry name" value="Trypsin-like serine proteases"/>
    <property type="match status" value="2"/>
</dbReference>
<dbReference type="PROSITE" id="PS50240">
    <property type="entry name" value="TRYPSIN_DOM"/>
    <property type="match status" value="1"/>
</dbReference>
<dbReference type="PRINTS" id="PR00722">
    <property type="entry name" value="CHYMOTRYPSIN"/>
</dbReference>
<dbReference type="PROSITE" id="PS00134">
    <property type="entry name" value="TRYPSIN_HIS"/>
    <property type="match status" value="1"/>
</dbReference>
<feature type="domain" description="Peptidase S1" evidence="1">
    <location>
        <begin position="170"/>
        <end position="418"/>
    </location>
</feature>
<evidence type="ECO:0000259" key="1">
    <source>
        <dbReference type="PROSITE" id="PS50240"/>
    </source>
</evidence>
<sequence length="422" mass="44852">MNPGPLLCLVMILSGCQAIQSTPVVTPPVPGNDVVGRVLIERLQQRGSLSKDDSKVITTAAALNPGLLVGATNKALGMNTATVFLSRASDEDIATFRTDLLNRAALQAINSGIVTSPPTLKDEIKPALGKIAYADMPSVVIPEKLSSDIYKILLNQVFIANPACDQRIALLDRSTPTRCQEIEWDRKQFVSVLKIEISPRSKCTGVFIGGGKILTAAHCVIDSTGRRDRRIDSSLIKVLSPSGKRLSLVSAPMVPDEVLNSDCSSKCGDNDYDFAVLKVAETDTTAWTPVANLTNVSSPGSRRITIAGYGESNYSGGQPDGLLIGPLTVNLSAPRQSFVWDFDAVANPIGSSFCRGDSGGPIFDGEPMKVGIPLQLIGLISRYVSSSNTCLMAQAYAVNFSQPGPKKKLCSFIGSESSFCAP</sequence>
<accession>A0A502HJ92</accession>
<dbReference type="InterPro" id="IPR043504">
    <property type="entry name" value="Peptidase_S1_PA_chymotrypsin"/>
</dbReference>
<dbReference type="RefSeq" id="WP_140684445.1">
    <property type="nucleotide sequence ID" value="NZ_RCZA01000029.1"/>
</dbReference>
<proteinExistence type="predicted"/>
<dbReference type="InterPro" id="IPR009003">
    <property type="entry name" value="Peptidase_S1_PA"/>
</dbReference>
<dbReference type="InterPro" id="IPR018114">
    <property type="entry name" value="TRYPSIN_HIS"/>
</dbReference>
<name>A0A502HJ92_9PSED</name>
<dbReference type="AlphaFoldDB" id="A0A502HJ92"/>
<evidence type="ECO:0000313" key="2">
    <source>
        <dbReference type="EMBL" id="TPG73755.1"/>
    </source>
</evidence>
<dbReference type="Pfam" id="PF00089">
    <property type="entry name" value="Trypsin"/>
    <property type="match status" value="1"/>
</dbReference>
<evidence type="ECO:0000313" key="3">
    <source>
        <dbReference type="Proteomes" id="UP000320914"/>
    </source>
</evidence>
<dbReference type="InterPro" id="IPR001254">
    <property type="entry name" value="Trypsin_dom"/>
</dbReference>
<dbReference type="GO" id="GO:0006508">
    <property type="term" value="P:proteolysis"/>
    <property type="evidence" value="ECO:0007669"/>
    <property type="project" value="InterPro"/>
</dbReference>
<gene>
    <name evidence="2" type="ORF">EAH74_32530</name>
</gene>
<dbReference type="Proteomes" id="UP000320914">
    <property type="component" value="Unassembled WGS sequence"/>
</dbReference>
<comment type="caution">
    <text evidence="2">The sequence shown here is derived from an EMBL/GenBank/DDBJ whole genome shotgun (WGS) entry which is preliminary data.</text>
</comment>
<dbReference type="SUPFAM" id="SSF50494">
    <property type="entry name" value="Trypsin-like serine proteases"/>
    <property type="match status" value="1"/>
</dbReference>
<dbReference type="GO" id="GO:0004252">
    <property type="term" value="F:serine-type endopeptidase activity"/>
    <property type="evidence" value="ECO:0007669"/>
    <property type="project" value="InterPro"/>
</dbReference>